<evidence type="ECO:0000259" key="5">
    <source>
        <dbReference type="PROSITE" id="PS50931"/>
    </source>
</evidence>
<evidence type="ECO:0000256" key="1">
    <source>
        <dbReference type="ARBA" id="ARBA00009437"/>
    </source>
</evidence>
<dbReference type="FunFam" id="1.10.10.10:FF:000001">
    <property type="entry name" value="LysR family transcriptional regulator"/>
    <property type="match status" value="1"/>
</dbReference>
<dbReference type="AlphaFoldDB" id="A0A557P4Q4"/>
<evidence type="ECO:0000313" key="6">
    <source>
        <dbReference type="EMBL" id="TVO35653.1"/>
    </source>
</evidence>
<dbReference type="EMBL" id="VMKJ01000023">
    <property type="protein sequence ID" value="TVO35653.1"/>
    <property type="molecule type" value="Genomic_DNA"/>
</dbReference>
<dbReference type="SUPFAM" id="SSF46785">
    <property type="entry name" value="Winged helix' DNA-binding domain"/>
    <property type="match status" value="1"/>
</dbReference>
<dbReference type="GO" id="GO:0003700">
    <property type="term" value="F:DNA-binding transcription factor activity"/>
    <property type="evidence" value="ECO:0007669"/>
    <property type="project" value="InterPro"/>
</dbReference>
<keyword evidence="2" id="KW-0805">Transcription regulation</keyword>
<dbReference type="Pfam" id="PF00126">
    <property type="entry name" value="HTH_1"/>
    <property type="match status" value="1"/>
</dbReference>
<gene>
    <name evidence="6" type="ORF">FOF44_11220</name>
</gene>
<keyword evidence="3" id="KW-0238">DNA-binding</keyword>
<dbReference type="PANTHER" id="PTHR30346">
    <property type="entry name" value="TRANSCRIPTIONAL DUAL REGULATOR HCAR-RELATED"/>
    <property type="match status" value="1"/>
</dbReference>
<keyword evidence="4" id="KW-0804">Transcription</keyword>
<dbReference type="InterPro" id="IPR005119">
    <property type="entry name" value="LysR_subst-bd"/>
</dbReference>
<reference evidence="6 7" key="1">
    <citation type="submission" date="2019-07" db="EMBL/GenBank/DDBJ databases">
        <title>The draft genome sequence of Vibrio algivorus M1486.</title>
        <authorList>
            <person name="Meng X."/>
        </authorList>
    </citation>
    <scope>NUCLEOTIDE SEQUENCE [LARGE SCALE GENOMIC DNA]</scope>
    <source>
        <strain evidence="6 7">M1486</strain>
    </source>
</reference>
<dbReference type="CDD" id="cd08414">
    <property type="entry name" value="PBP2_LTTR_aromatics_like"/>
    <property type="match status" value="1"/>
</dbReference>
<evidence type="ECO:0000256" key="2">
    <source>
        <dbReference type="ARBA" id="ARBA00023015"/>
    </source>
</evidence>
<proteinExistence type="inferred from homology"/>
<dbReference type="GO" id="GO:0032993">
    <property type="term" value="C:protein-DNA complex"/>
    <property type="evidence" value="ECO:0007669"/>
    <property type="project" value="TreeGrafter"/>
</dbReference>
<dbReference type="InterPro" id="IPR000847">
    <property type="entry name" value="LysR_HTH_N"/>
</dbReference>
<sequence>MDIKTLRTFLTVARIKNFSLAAKELNSVQPTVSRHISDLEGEIGVKLFNRTTHLVELTAAGKVLLPEAIKIIENDKKVKQLVIEADRPAEQSIRIGYLATACSFFLPNLIGEYLADHENINTQLYEMSVEEQRIALIENNIDIGFTRRLSDIDGHEFVVKELYQDEPVVILPLNHPLSKCFEISISQLKHEKFILFKKASWLEMYNHIQVLCQGYEFSPNVAFHPENMRHLVTSVSSGLGISIVPRCIKFISESNCACIPIKESQLSWPIYMYYRRKQINNNIESLVDCCLKQSNTIQQMIFD</sequence>
<dbReference type="GO" id="GO:0003677">
    <property type="term" value="F:DNA binding"/>
    <property type="evidence" value="ECO:0007669"/>
    <property type="project" value="UniProtKB-KW"/>
</dbReference>
<dbReference type="OrthoDB" id="646694at2"/>
<dbReference type="InterPro" id="IPR036388">
    <property type="entry name" value="WH-like_DNA-bd_sf"/>
</dbReference>
<evidence type="ECO:0000256" key="3">
    <source>
        <dbReference type="ARBA" id="ARBA00023125"/>
    </source>
</evidence>
<organism evidence="6 7">
    <name type="scientific">Vibrio algivorus</name>
    <dbReference type="NCBI Taxonomy" id="1667024"/>
    <lineage>
        <taxon>Bacteria</taxon>
        <taxon>Pseudomonadati</taxon>
        <taxon>Pseudomonadota</taxon>
        <taxon>Gammaproteobacteria</taxon>
        <taxon>Vibrionales</taxon>
        <taxon>Vibrionaceae</taxon>
        <taxon>Vibrio</taxon>
    </lineage>
</organism>
<dbReference type="Gene3D" id="1.10.10.10">
    <property type="entry name" value="Winged helix-like DNA-binding domain superfamily/Winged helix DNA-binding domain"/>
    <property type="match status" value="1"/>
</dbReference>
<protein>
    <submittedName>
        <fullName evidence="6">LysR family transcriptional regulator</fullName>
    </submittedName>
</protein>
<dbReference type="Proteomes" id="UP000319828">
    <property type="component" value="Unassembled WGS sequence"/>
</dbReference>
<dbReference type="PRINTS" id="PR00039">
    <property type="entry name" value="HTHLYSR"/>
</dbReference>
<feature type="domain" description="HTH lysR-type" evidence="5">
    <location>
        <begin position="1"/>
        <end position="58"/>
    </location>
</feature>
<comment type="similarity">
    <text evidence="1">Belongs to the LysR transcriptional regulatory family.</text>
</comment>
<dbReference type="InterPro" id="IPR036390">
    <property type="entry name" value="WH_DNA-bd_sf"/>
</dbReference>
<accession>A0A557P4Q4</accession>
<dbReference type="PROSITE" id="PS50931">
    <property type="entry name" value="HTH_LYSR"/>
    <property type="match status" value="1"/>
</dbReference>
<name>A0A557P4Q4_9VIBR</name>
<dbReference type="PANTHER" id="PTHR30346:SF0">
    <property type="entry name" value="HCA OPERON TRANSCRIPTIONAL ACTIVATOR HCAR"/>
    <property type="match status" value="1"/>
</dbReference>
<dbReference type="Pfam" id="PF03466">
    <property type="entry name" value="LysR_substrate"/>
    <property type="match status" value="1"/>
</dbReference>
<evidence type="ECO:0000313" key="7">
    <source>
        <dbReference type="Proteomes" id="UP000319828"/>
    </source>
</evidence>
<dbReference type="SUPFAM" id="SSF53850">
    <property type="entry name" value="Periplasmic binding protein-like II"/>
    <property type="match status" value="1"/>
</dbReference>
<dbReference type="RefSeq" id="WP_144388431.1">
    <property type="nucleotide sequence ID" value="NZ_CANNCB010000011.1"/>
</dbReference>
<evidence type="ECO:0000256" key="4">
    <source>
        <dbReference type="ARBA" id="ARBA00023163"/>
    </source>
</evidence>
<comment type="caution">
    <text evidence="6">The sequence shown here is derived from an EMBL/GenBank/DDBJ whole genome shotgun (WGS) entry which is preliminary data.</text>
</comment>
<dbReference type="Gene3D" id="3.40.190.10">
    <property type="entry name" value="Periplasmic binding protein-like II"/>
    <property type="match status" value="2"/>
</dbReference>